<protein>
    <submittedName>
        <fullName evidence="1">Putative ABC transport system substrate-binding protein</fullName>
    </submittedName>
</protein>
<dbReference type="Pfam" id="PF04392">
    <property type="entry name" value="ABC_sub_bind"/>
    <property type="match status" value="1"/>
</dbReference>
<dbReference type="CDD" id="cd06325">
    <property type="entry name" value="PBP1_ABC_unchar_transporter"/>
    <property type="match status" value="1"/>
</dbReference>
<dbReference type="Proteomes" id="UP000243205">
    <property type="component" value="Unassembled WGS sequence"/>
</dbReference>
<reference evidence="2" key="1">
    <citation type="submission" date="2016-10" db="EMBL/GenBank/DDBJ databases">
        <authorList>
            <person name="Varghese N."/>
            <person name="Submissions S."/>
        </authorList>
    </citation>
    <scope>NUCLEOTIDE SEQUENCE [LARGE SCALE GENOMIC DNA]</scope>
    <source>
        <strain evidence="2">DSM 8987</strain>
    </source>
</reference>
<accession>A0A1G7ADY4</accession>
<name>A0A1G7ADY4_9BACT</name>
<evidence type="ECO:0000313" key="2">
    <source>
        <dbReference type="Proteomes" id="UP000243205"/>
    </source>
</evidence>
<gene>
    <name evidence="1" type="ORF">SAMN05661003_1047</name>
</gene>
<dbReference type="EMBL" id="FNAQ01000004">
    <property type="protein sequence ID" value="SDE13134.1"/>
    <property type="molecule type" value="Genomic_DNA"/>
</dbReference>
<dbReference type="InterPro" id="IPR007487">
    <property type="entry name" value="ABC_transpt-TYRBP-like"/>
</dbReference>
<dbReference type="PANTHER" id="PTHR35271:SF1">
    <property type="entry name" value="ABC TRANSPORTER, SUBSTRATE-BINDING LIPOPROTEIN"/>
    <property type="match status" value="1"/>
</dbReference>
<dbReference type="STRING" id="57664.SAMN05661003_1047"/>
<organism evidence="1 2">
    <name type="scientific">Desulfuromonas thiophila</name>
    <dbReference type="NCBI Taxonomy" id="57664"/>
    <lineage>
        <taxon>Bacteria</taxon>
        <taxon>Pseudomonadati</taxon>
        <taxon>Thermodesulfobacteriota</taxon>
        <taxon>Desulfuromonadia</taxon>
        <taxon>Desulfuromonadales</taxon>
        <taxon>Desulfuromonadaceae</taxon>
        <taxon>Desulfuromonas</taxon>
    </lineage>
</organism>
<dbReference type="PANTHER" id="PTHR35271">
    <property type="entry name" value="ABC TRANSPORTER, SUBSTRATE-BINDING LIPOPROTEIN-RELATED"/>
    <property type="match status" value="1"/>
</dbReference>
<evidence type="ECO:0000313" key="1">
    <source>
        <dbReference type="EMBL" id="SDE13134.1"/>
    </source>
</evidence>
<dbReference type="RefSeq" id="WP_171906328.1">
    <property type="nucleotide sequence ID" value="NZ_FNAQ01000004.1"/>
</dbReference>
<dbReference type="Gene3D" id="3.40.50.2300">
    <property type="match status" value="2"/>
</dbReference>
<dbReference type="AlphaFoldDB" id="A0A1G7ADY4"/>
<sequence>MSAMSATSVTARRLPCRTLLLALLTSLLLPTFALSIQQPTNGAHHNKQYRFAVLLAGDHRTPRIDGFKQEMARHGDQYGVHHVYTFFNAEGNSSQLLPLARQIVASHPDVAIAAGGIEADALKLATDEAPLPVVFLFSASCVERGQIESIRHPGGNLTGIDSNDTVLTEKRLWYLHKMLPGIKHVTCFSIPTIGSSAESAVLAVEAGKKLGLEVRIIDLESKDELKSKAQQLVRRDNTDAILLFPCGPIHQVFGEALAPLATELGIPIFGDFDDSLAKGAFAHYGSLQSADGAQAARLAIKILHGASPADIPVEIPQHYELVLNRSMIERLKLNLPPQIWRLADRIVDAAPAF</sequence>
<keyword evidence="2" id="KW-1185">Reference proteome</keyword>
<proteinExistence type="predicted"/>